<accession>A0ABS9UEB7</accession>
<comment type="caution">
    <text evidence="1">The sequence shown here is derived from an EMBL/GenBank/DDBJ whole genome shotgun (WGS) entry which is preliminary data.</text>
</comment>
<dbReference type="EMBL" id="JAKZFC010000004">
    <property type="protein sequence ID" value="MCH7322664.1"/>
    <property type="molecule type" value="Genomic_DNA"/>
</dbReference>
<organism evidence="1 2">
    <name type="scientific">Solibacillus palustris</name>
    <dbReference type="NCBI Taxonomy" id="2908203"/>
    <lineage>
        <taxon>Bacteria</taxon>
        <taxon>Bacillati</taxon>
        <taxon>Bacillota</taxon>
        <taxon>Bacilli</taxon>
        <taxon>Bacillales</taxon>
        <taxon>Caryophanaceae</taxon>
        <taxon>Solibacillus</taxon>
    </lineage>
</organism>
<proteinExistence type="predicted"/>
<reference evidence="1 2" key="1">
    <citation type="submission" date="2022-03" db="EMBL/GenBank/DDBJ databases">
        <authorList>
            <person name="Jo J.-H."/>
            <person name="Im W.-T."/>
        </authorList>
    </citation>
    <scope>NUCLEOTIDE SEQUENCE [LARGE SCALE GENOMIC DNA]</scope>
    <source>
        <strain evidence="1 2">MA9</strain>
    </source>
</reference>
<gene>
    <name evidence="1" type="ORF">LZ480_12250</name>
</gene>
<dbReference type="Proteomes" id="UP001316087">
    <property type="component" value="Unassembled WGS sequence"/>
</dbReference>
<dbReference type="RefSeq" id="WP_241369729.1">
    <property type="nucleotide sequence ID" value="NZ_JAKZFC010000004.1"/>
</dbReference>
<sequence>MTMFQQGYEVYVKKCEQFGLEPVNFRYYVMQLSSEQLQAYNTYASEREMKNEC</sequence>
<protein>
    <submittedName>
        <fullName evidence="1">Transcriptional regulator</fullName>
    </submittedName>
</protein>
<keyword evidence="2" id="KW-1185">Reference proteome</keyword>
<evidence type="ECO:0000313" key="2">
    <source>
        <dbReference type="Proteomes" id="UP001316087"/>
    </source>
</evidence>
<name>A0ABS9UEB7_9BACL</name>
<evidence type="ECO:0000313" key="1">
    <source>
        <dbReference type="EMBL" id="MCH7322664.1"/>
    </source>
</evidence>